<name>A0A7W8DHX5_9BACT</name>
<gene>
    <name evidence="1" type="ORF">HNQ65_000113</name>
</gene>
<protein>
    <submittedName>
        <fullName evidence="1">Uncharacterized protein</fullName>
    </submittedName>
</protein>
<keyword evidence="2" id="KW-1185">Reference proteome</keyword>
<dbReference type="EMBL" id="JACHIG010000001">
    <property type="protein sequence ID" value="MBB5030559.1"/>
    <property type="molecule type" value="Genomic_DNA"/>
</dbReference>
<sequence length="47" mass="5194">MAEPSREVALACLQSLGVMADAKIQSGEFLGLMQLKEKDKRLAKFLK</sequence>
<comment type="caution">
    <text evidence="1">The sequence shown here is derived from an EMBL/GenBank/DDBJ whole genome shotgun (WGS) entry which is preliminary data.</text>
</comment>
<dbReference type="AlphaFoldDB" id="A0A7W8DHX5"/>
<evidence type="ECO:0000313" key="2">
    <source>
        <dbReference type="Proteomes" id="UP000590740"/>
    </source>
</evidence>
<evidence type="ECO:0000313" key="1">
    <source>
        <dbReference type="EMBL" id="MBB5030559.1"/>
    </source>
</evidence>
<accession>A0A7W8DHX5</accession>
<reference evidence="1 2" key="1">
    <citation type="submission" date="2020-08" db="EMBL/GenBank/DDBJ databases">
        <title>Genomic Encyclopedia of Type Strains, Phase IV (KMG-IV): sequencing the most valuable type-strain genomes for metagenomic binning, comparative biology and taxonomic classification.</title>
        <authorList>
            <person name="Goeker M."/>
        </authorList>
    </citation>
    <scope>NUCLEOTIDE SEQUENCE [LARGE SCALE GENOMIC DNA]</scope>
    <source>
        <strain evidence="1 2">DSM 12252</strain>
    </source>
</reference>
<proteinExistence type="predicted"/>
<dbReference type="Proteomes" id="UP000590740">
    <property type="component" value="Unassembled WGS sequence"/>
</dbReference>
<organism evidence="1 2">
    <name type="scientific">Prosthecobacter vanneervenii</name>
    <dbReference type="NCBI Taxonomy" id="48466"/>
    <lineage>
        <taxon>Bacteria</taxon>
        <taxon>Pseudomonadati</taxon>
        <taxon>Verrucomicrobiota</taxon>
        <taxon>Verrucomicrobiia</taxon>
        <taxon>Verrucomicrobiales</taxon>
        <taxon>Verrucomicrobiaceae</taxon>
        <taxon>Prosthecobacter</taxon>
    </lineage>
</organism>
<dbReference type="RefSeq" id="WP_184337333.1">
    <property type="nucleotide sequence ID" value="NZ_JACHIG010000001.1"/>
</dbReference>